<dbReference type="CDD" id="cd04647">
    <property type="entry name" value="LbH_MAT_like"/>
    <property type="match status" value="1"/>
</dbReference>
<sequence length="193" mass="20575">MKTLLLGFCRPWLAAVHASCLHMQQGLAWLLLAVRIPLPPSCVIMGGVELHGTRAIRTGEECLFYPGLYLETRGNGRLDIGAGVVCSRGVHLVAYEGIRIGEGCMLGEYVSIRDANHVRVNGQTLRASGHRARAIEIGREVWIGRGAIILPGVHIGDRATIAANAVVSHDVAADAVVGGVPARVLHSAKELQP</sequence>
<dbReference type="InterPro" id="IPR011004">
    <property type="entry name" value="Trimer_LpxA-like_sf"/>
</dbReference>
<dbReference type="RefSeq" id="WP_194116087.1">
    <property type="nucleotide sequence ID" value="NZ_JADFUA010000004.1"/>
</dbReference>
<dbReference type="PANTHER" id="PTHR23416">
    <property type="entry name" value="SIALIC ACID SYNTHASE-RELATED"/>
    <property type="match status" value="1"/>
</dbReference>
<dbReference type="InterPro" id="IPR001451">
    <property type="entry name" value="Hexapep"/>
</dbReference>
<dbReference type="PANTHER" id="PTHR23416:SF23">
    <property type="entry name" value="ACETYLTRANSFERASE C18B11.09C-RELATED"/>
    <property type="match status" value="1"/>
</dbReference>
<dbReference type="Proteomes" id="UP000604481">
    <property type="component" value="Unassembled WGS sequence"/>
</dbReference>
<evidence type="ECO:0000256" key="3">
    <source>
        <dbReference type="ARBA" id="ARBA00022737"/>
    </source>
</evidence>
<reference evidence="5 6" key="1">
    <citation type="submission" date="2020-10" db="EMBL/GenBank/DDBJ databases">
        <title>The genome sequence of Chitinilyticum litopenaei 4Y14.</title>
        <authorList>
            <person name="Liu Y."/>
        </authorList>
    </citation>
    <scope>NUCLEOTIDE SEQUENCE [LARGE SCALE GENOMIC DNA]</scope>
    <source>
        <strain evidence="5 6">4Y14</strain>
    </source>
</reference>
<evidence type="ECO:0000313" key="6">
    <source>
        <dbReference type="Proteomes" id="UP000604481"/>
    </source>
</evidence>
<dbReference type="GO" id="GO:0008374">
    <property type="term" value="F:O-acyltransferase activity"/>
    <property type="evidence" value="ECO:0007669"/>
    <property type="project" value="TreeGrafter"/>
</dbReference>
<evidence type="ECO:0000256" key="4">
    <source>
        <dbReference type="ARBA" id="ARBA00023315"/>
    </source>
</evidence>
<proteinExistence type="inferred from homology"/>
<evidence type="ECO:0000256" key="2">
    <source>
        <dbReference type="ARBA" id="ARBA00022679"/>
    </source>
</evidence>
<name>A0A8J7K1Q9_9NEIS</name>
<keyword evidence="4 5" id="KW-0012">Acyltransferase</keyword>
<dbReference type="GO" id="GO:0005829">
    <property type="term" value="C:cytosol"/>
    <property type="evidence" value="ECO:0007669"/>
    <property type="project" value="TreeGrafter"/>
</dbReference>
<comment type="caution">
    <text evidence="5">The sequence shown here is derived from an EMBL/GenBank/DDBJ whole genome shotgun (WGS) entry which is preliminary data.</text>
</comment>
<dbReference type="AlphaFoldDB" id="A0A8J7K1Q9"/>
<evidence type="ECO:0000313" key="5">
    <source>
        <dbReference type="EMBL" id="MBE9609566.1"/>
    </source>
</evidence>
<keyword evidence="2" id="KW-0808">Transferase</keyword>
<evidence type="ECO:0000256" key="1">
    <source>
        <dbReference type="ARBA" id="ARBA00007274"/>
    </source>
</evidence>
<dbReference type="SUPFAM" id="SSF51161">
    <property type="entry name" value="Trimeric LpxA-like enzymes"/>
    <property type="match status" value="1"/>
</dbReference>
<dbReference type="EMBL" id="JADFUA010000004">
    <property type="protein sequence ID" value="MBE9609566.1"/>
    <property type="molecule type" value="Genomic_DNA"/>
</dbReference>
<dbReference type="PROSITE" id="PS00101">
    <property type="entry name" value="HEXAPEP_TRANSFERASES"/>
    <property type="match status" value="1"/>
</dbReference>
<comment type="similarity">
    <text evidence="1">Belongs to the transferase hexapeptide repeat family.</text>
</comment>
<protein>
    <submittedName>
        <fullName evidence="5">Acyltransferase</fullName>
    </submittedName>
</protein>
<organism evidence="5 6">
    <name type="scientific">Chitinilyticum piscinae</name>
    <dbReference type="NCBI Taxonomy" id="2866724"/>
    <lineage>
        <taxon>Bacteria</taxon>
        <taxon>Pseudomonadati</taxon>
        <taxon>Pseudomonadota</taxon>
        <taxon>Betaproteobacteria</taxon>
        <taxon>Neisseriales</taxon>
        <taxon>Chitinibacteraceae</taxon>
        <taxon>Chitinilyticum</taxon>
    </lineage>
</organism>
<gene>
    <name evidence="5" type="ORF">INR99_09390</name>
</gene>
<keyword evidence="6" id="KW-1185">Reference proteome</keyword>
<dbReference type="InterPro" id="IPR018357">
    <property type="entry name" value="Hexapep_transf_CS"/>
</dbReference>
<dbReference type="InterPro" id="IPR051159">
    <property type="entry name" value="Hexapeptide_acetyltransf"/>
</dbReference>
<dbReference type="Pfam" id="PF00132">
    <property type="entry name" value="Hexapep"/>
    <property type="match status" value="1"/>
</dbReference>
<dbReference type="Gene3D" id="2.160.10.10">
    <property type="entry name" value="Hexapeptide repeat proteins"/>
    <property type="match status" value="1"/>
</dbReference>
<accession>A0A8J7K1Q9</accession>
<keyword evidence="3" id="KW-0677">Repeat</keyword>